<feature type="region of interest" description="Disordered" evidence="1">
    <location>
        <begin position="1"/>
        <end position="52"/>
    </location>
</feature>
<organism evidence="4 7">
    <name type="scientific">Drosophila virilis</name>
    <name type="common">Fruit fly</name>
    <dbReference type="NCBI Taxonomy" id="7244"/>
    <lineage>
        <taxon>Eukaryota</taxon>
        <taxon>Metazoa</taxon>
        <taxon>Ecdysozoa</taxon>
        <taxon>Arthropoda</taxon>
        <taxon>Hexapoda</taxon>
        <taxon>Insecta</taxon>
        <taxon>Pterygota</taxon>
        <taxon>Neoptera</taxon>
        <taxon>Endopterygota</taxon>
        <taxon>Diptera</taxon>
        <taxon>Brachycera</taxon>
        <taxon>Muscomorpha</taxon>
        <taxon>Ephydroidea</taxon>
        <taxon>Drosophilidae</taxon>
        <taxon>Drosophila</taxon>
    </lineage>
</organism>
<feature type="compositionally biased region" description="Polar residues" evidence="1">
    <location>
        <begin position="38"/>
        <end position="52"/>
    </location>
</feature>
<proteinExistence type="predicted"/>
<feature type="compositionally biased region" description="Basic and acidic residues" evidence="1">
    <location>
        <begin position="26"/>
        <end position="37"/>
    </location>
</feature>
<reference evidence="4" key="2">
    <citation type="journal article" date="2008" name="Bioinformatics">
        <title>Assembly reconciliation.</title>
        <authorList>
            <person name="Zimin A.V."/>
            <person name="Smith D.R."/>
            <person name="Sutton G."/>
            <person name="Yorke J.A."/>
        </authorList>
    </citation>
    <scope>NUCLEOTIDE SEQUENCE</scope>
    <source>
        <strain evidence="4">TSC#15010-1051.87</strain>
    </source>
</reference>
<evidence type="ECO:0000313" key="2">
    <source>
        <dbReference type="EMBL" id="KRF80029.1"/>
    </source>
</evidence>
<evidence type="ECO:0000313" key="4">
    <source>
        <dbReference type="EMBL" id="KRF80031.1"/>
    </source>
</evidence>
<evidence type="ECO:0000313" key="6">
    <source>
        <dbReference type="EMBL" id="KRF80033.1"/>
    </source>
</evidence>
<sequence>MSSLVKRIRSMLVSQPKTEPPNLSNEDLKSSRDDNSRKCNTLPRNYSGAQKSSIRRRASVSRLWNRLVSNFESSNGGVFYTDTVNGSVKTEYTDSQTNFEPNPNIF</sequence>
<dbReference type="EMBL" id="CH940648">
    <property type="protein sequence ID" value="KRF80033.1"/>
    <property type="molecule type" value="Genomic_DNA"/>
</dbReference>
<dbReference type="EMBL" id="CH940648">
    <property type="protein sequence ID" value="KRF80031.1"/>
    <property type="molecule type" value="Genomic_DNA"/>
</dbReference>
<dbReference type="STRING" id="7244.A0A0Q9WFD5"/>
<evidence type="ECO:0000256" key="1">
    <source>
        <dbReference type="SAM" id="MobiDB-lite"/>
    </source>
</evidence>
<feature type="compositionally biased region" description="Polar residues" evidence="1">
    <location>
        <begin position="12"/>
        <end position="25"/>
    </location>
</feature>
<evidence type="ECO:0000313" key="5">
    <source>
        <dbReference type="EMBL" id="KRF80032.1"/>
    </source>
</evidence>
<accession>A0A0Q9WFD5</accession>
<evidence type="ECO:0000313" key="3">
    <source>
        <dbReference type="EMBL" id="KRF80030.1"/>
    </source>
</evidence>
<gene>
    <name evidence="4" type="primary">Dvir\GJ26320</name>
    <name evidence="4" type="ORF">Dvir_GJ26320</name>
</gene>
<dbReference type="EMBL" id="CH940648">
    <property type="protein sequence ID" value="KRF80030.1"/>
    <property type="molecule type" value="Genomic_DNA"/>
</dbReference>
<name>A0A0Q9WFD5_DROVI</name>
<dbReference type="EMBL" id="CH940648">
    <property type="protein sequence ID" value="KRF80029.1"/>
    <property type="molecule type" value="Genomic_DNA"/>
</dbReference>
<protein>
    <submittedName>
        <fullName evidence="2">Uncharacterized protein, isoform A</fullName>
    </submittedName>
    <submittedName>
        <fullName evidence="3">Uncharacterized protein, isoform B</fullName>
    </submittedName>
    <submittedName>
        <fullName evidence="4">Uncharacterized protein, isoform C</fullName>
    </submittedName>
    <submittedName>
        <fullName evidence="5">Uncharacterized protein, isoform D</fullName>
    </submittedName>
    <submittedName>
        <fullName evidence="6">Uncharacterized protein, isoform E</fullName>
    </submittedName>
</protein>
<keyword evidence="7" id="KW-1185">Reference proteome</keyword>
<reference evidence="4" key="3">
    <citation type="submission" date="2015-11" db="EMBL/GenBank/DDBJ databases">
        <authorList>
            <consortium name="FlyBase"/>
        </authorList>
    </citation>
    <scope>NUCLEOTIDE SEQUENCE</scope>
    <source>
        <strain evidence="4">TSC#15010-1051.87</strain>
    </source>
</reference>
<reference evidence="4 7" key="1">
    <citation type="journal article" date="2007" name="Nature">
        <title>Evolution of genes and genomes on the Drosophila phylogeny.</title>
        <authorList>
            <consortium name="Drosophila 12 Genomes Consortium"/>
            <person name="Clark A.G."/>
            <person name="Eisen M.B."/>
            <person name="Smith D.R."/>
            <person name="Bergman C.M."/>
            <person name="Oliver B."/>
            <person name="Markow T.A."/>
            <person name="Kaufman T.C."/>
            <person name="Kellis M."/>
            <person name="Gelbart W."/>
            <person name="Iyer V.N."/>
            <person name="Pollard D.A."/>
            <person name="Sackton T.B."/>
            <person name="Larracuente A.M."/>
            <person name="Singh N.D."/>
            <person name="Abad J.P."/>
            <person name="Abt D.N."/>
            <person name="Adryan B."/>
            <person name="Aguade M."/>
            <person name="Akashi H."/>
            <person name="Anderson W.W."/>
            <person name="Aquadro C.F."/>
            <person name="Ardell D.H."/>
            <person name="Arguello R."/>
            <person name="Artieri C.G."/>
            <person name="Barbash D.A."/>
            <person name="Barker D."/>
            <person name="Barsanti P."/>
            <person name="Batterham P."/>
            <person name="Batzoglou S."/>
            <person name="Begun D."/>
            <person name="Bhutkar A."/>
            <person name="Blanco E."/>
            <person name="Bosak S.A."/>
            <person name="Bradley R.K."/>
            <person name="Brand A.D."/>
            <person name="Brent M.R."/>
            <person name="Brooks A.N."/>
            <person name="Brown R.H."/>
            <person name="Butlin R.K."/>
            <person name="Caggese C."/>
            <person name="Calvi B.R."/>
            <person name="Bernardo de Carvalho A."/>
            <person name="Caspi A."/>
            <person name="Castrezana S."/>
            <person name="Celniker S.E."/>
            <person name="Chang J.L."/>
            <person name="Chapple C."/>
            <person name="Chatterji S."/>
            <person name="Chinwalla A."/>
            <person name="Civetta A."/>
            <person name="Clifton S.W."/>
            <person name="Comeron J.M."/>
            <person name="Costello J.C."/>
            <person name="Coyne J.A."/>
            <person name="Daub J."/>
            <person name="David R.G."/>
            <person name="Delcher A.L."/>
            <person name="Delehaunty K."/>
            <person name="Do C.B."/>
            <person name="Ebling H."/>
            <person name="Edwards K."/>
            <person name="Eickbush T."/>
            <person name="Evans J.D."/>
            <person name="Filipski A."/>
            <person name="Findeiss S."/>
            <person name="Freyhult E."/>
            <person name="Fulton L."/>
            <person name="Fulton R."/>
            <person name="Garcia A.C."/>
            <person name="Gardiner A."/>
            <person name="Garfield D.A."/>
            <person name="Garvin B.E."/>
            <person name="Gibson G."/>
            <person name="Gilbert D."/>
            <person name="Gnerre S."/>
            <person name="Godfrey J."/>
            <person name="Good R."/>
            <person name="Gotea V."/>
            <person name="Gravely B."/>
            <person name="Greenberg A.J."/>
            <person name="Griffiths-Jones S."/>
            <person name="Gross S."/>
            <person name="Guigo R."/>
            <person name="Gustafson E.A."/>
            <person name="Haerty W."/>
            <person name="Hahn M.W."/>
            <person name="Halligan D.L."/>
            <person name="Halpern A.L."/>
            <person name="Halter G.M."/>
            <person name="Han M.V."/>
            <person name="Heger A."/>
            <person name="Hillier L."/>
            <person name="Hinrichs A.S."/>
            <person name="Holmes I."/>
            <person name="Hoskins R.A."/>
            <person name="Hubisz M.J."/>
            <person name="Hultmark D."/>
            <person name="Huntley M.A."/>
            <person name="Jaffe D.B."/>
            <person name="Jagadeeshan S."/>
            <person name="Jeck W.R."/>
            <person name="Johnson J."/>
            <person name="Jones C.D."/>
            <person name="Jordan W.C."/>
            <person name="Karpen G.H."/>
            <person name="Kataoka E."/>
            <person name="Keightley P.D."/>
            <person name="Kheradpour P."/>
            <person name="Kirkness E.F."/>
            <person name="Koerich L.B."/>
            <person name="Kristiansen K."/>
            <person name="Kudrna D."/>
            <person name="Kulathinal R.J."/>
            <person name="Kumar S."/>
            <person name="Kwok R."/>
            <person name="Lander E."/>
            <person name="Langley C.H."/>
            <person name="Lapoint R."/>
            <person name="Lazzaro B.P."/>
            <person name="Lee S.J."/>
            <person name="Levesque L."/>
            <person name="Li R."/>
            <person name="Lin C.F."/>
            <person name="Lin M.F."/>
            <person name="Lindblad-Toh K."/>
            <person name="Llopart A."/>
            <person name="Long M."/>
            <person name="Low L."/>
            <person name="Lozovsky E."/>
            <person name="Lu J."/>
            <person name="Luo M."/>
            <person name="Machado C.A."/>
            <person name="Makalowski W."/>
            <person name="Marzo M."/>
            <person name="Matsuda M."/>
            <person name="Matzkin L."/>
            <person name="McAllister B."/>
            <person name="McBride C.S."/>
            <person name="McKernan B."/>
            <person name="McKernan K."/>
            <person name="Mendez-Lago M."/>
            <person name="Minx P."/>
            <person name="Mollenhauer M.U."/>
            <person name="Montooth K."/>
            <person name="Mount S.M."/>
            <person name="Mu X."/>
            <person name="Myers E."/>
            <person name="Negre B."/>
            <person name="Newfeld S."/>
            <person name="Nielsen R."/>
            <person name="Noor M.A."/>
            <person name="O'Grady P."/>
            <person name="Pachter L."/>
            <person name="Papaceit M."/>
            <person name="Parisi M.J."/>
            <person name="Parisi M."/>
            <person name="Parts L."/>
            <person name="Pedersen J.S."/>
            <person name="Pesole G."/>
            <person name="Phillippy A.M."/>
            <person name="Ponting C.P."/>
            <person name="Pop M."/>
            <person name="Porcelli D."/>
            <person name="Powell J.R."/>
            <person name="Prohaska S."/>
            <person name="Pruitt K."/>
            <person name="Puig M."/>
            <person name="Quesneville H."/>
            <person name="Ram K.R."/>
            <person name="Rand D."/>
            <person name="Rasmussen M.D."/>
            <person name="Reed L.K."/>
            <person name="Reenan R."/>
            <person name="Reily A."/>
            <person name="Remington K.A."/>
            <person name="Rieger T.T."/>
            <person name="Ritchie M.G."/>
            <person name="Robin C."/>
            <person name="Rogers Y.H."/>
            <person name="Rohde C."/>
            <person name="Rozas J."/>
            <person name="Rubenfield M.J."/>
            <person name="Ruiz A."/>
            <person name="Russo S."/>
            <person name="Salzberg S.L."/>
            <person name="Sanchez-Gracia A."/>
            <person name="Saranga D.J."/>
            <person name="Sato H."/>
            <person name="Schaeffer S.W."/>
            <person name="Schatz M.C."/>
            <person name="Schlenke T."/>
            <person name="Schwartz R."/>
            <person name="Segarra C."/>
            <person name="Singh R.S."/>
            <person name="Sirot L."/>
            <person name="Sirota M."/>
            <person name="Sisneros N.B."/>
            <person name="Smith C.D."/>
            <person name="Smith T.F."/>
            <person name="Spieth J."/>
            <person name="Stage D.E."/>
            <person name="Stark A."/>
            <person name="Stephan W."/>
            <person name="Strausberg R.L."/>
            <person name="Strempel S."/>
            <person name="Sturgill D."/>
            <person name="Sutton G."/>
            <person name="Sutton G.G."/>
            <person name="Tao W."/>
            <person name="Teichmann S."/>
            <person name="Tobari Y.N."/>
            <person name="Tomimura Y."/>
            <person name="Tsolas J.M."/>
            <person name="Valente V.L."/>
            <person name="Venter E."/>
            <person name="Venter J.C."/>
            <person name="Vicario S."/>
            <person name="Vieira F.G."/>
            <person name="Vilella A.J."/>
            <person name="Villasante A."/>
            <person name="Walenz B."/>
            <person name="Wang J."/>
            <person name="Wasserman M."/>
            <person name="Watts T."/>
            <person name="Wilson D."/>
            <person name="Wilson R.K."/>
            <person name="Wing R.A."/>
            <person name="Wolfner M.F."/>
            <person name="Wong A."/>
            <person name="Wong G.K."/>
            <person name="Wu C.I."/>
            <person name="Wu G."/>
            <person name="Yamamoto D."/>
            <person name="Yang H.P."/>
            <person name="Yang S.P."/>
            <person name="Yorke J.A."/>
            <person name="Yoshida K."/>
            <person name="Zdobnov E."/>
            <person name="Zhang P."/>
            <person name="Zhang Y."/>
            <person name="Zimin A.V."/>
            <person name="Baldwin J."/>
            <person name="Abdouelleil A."/>
            <person name="Abdulkadir J."/>
            <person name="Abebe A."/>
            <person name="Abera B."/>
            <person name="Abreu J."/>
            <person name="Acer S.C."/>
            <person name="Aftuck L."/>
            <person name="Alexander A."/>
            <person name="An P."/>
            <person name="Anderson E."/>
            <person name="Anderson S."/>
            <person name="Arachi H."/>
            <person name="Azer M."/>
            <person name="Bachantsang P."/>
            <person name="Barry A."/>
            <person name="Bayul T."/>
            <person name="Berlin A."/>
            <person name="Bessette D."/>
            <person name="Bloom T."/>
            <person name="Blye J."/>
            <person name="Boguslavskiy L."/>
            <person name="Bonnet C."/>
            <person name="Boukhgalter B."/>
            <person name="Bourzgui I."/>
            <person name="Brown A."/>
            <person name="Cahill P."/>
            <person name="Channer S."/>
            <person name="Cheshatsang Y."/>
            <person name="Chuda L."/>
            <person name="Citroen M."/>
            <person name="Collymore A."/>
            <person name="Cooke P."/>
            <person name="Costello M."/>
            <person name="D'Aco K."/>
            <person name="Daza R."/>
            <person name="De Haan G."/>
            <person name="DeGray S."/>
            <person name="DeMaso C."/>
            <person name="Dhargay N."/>
            <person name="Dooley K."/>
            <person name="Dooley E."/>
            <person name="Doricent M."/>
            <person name="Dorje P."/>
            <person name="Dorjee K."/>
            <person name="Dupes A."/>
            <person name="Elong R."/>
            <person name="Falk J."/>
            <person name="Farina A."/>
            <person name="Faro S."/>
            <person name="Ferguson D."/>
            <person name="Fisher S."/>
            <person name="Foley C.D."/>
            <person name="Franke A."/>
            <person name="Friedrich D."/>
            <person name="Gadbois L."/>
            <person name="Gearin G."/>
            <person name="Gearin C.R."/>
            <person name="Giannoukos G."/>
            <person name="Goode T."/>
            <person name="Graham J."/>
            <person name="Grandbois E."/>
            <person name="Grewal S."/>
            <person name="Gyaltsen K."/>
            <person name="Hafez N."/>
            <person name="Hagos B."/>
            <person name="Hall J."/>
            <person name="Henson C."/>
            <person name="Hollinger A."/>
            <person name="Honan T."/>
            <person name="Huard M.D."/>
            <person name="Hughes L."/>
            <person name="Hurhula B."/>
            <person name="Husby M.E."/>
            <person name="Kamat A."/>
            <person name="Kanga B."/>
            <person name="Kashin S."/>
            <person name="Khazanovich D."/>
            <person name="Kisner P."/>
            <person name="Lance K."/>
            <person name="Lara M."/>
            <person name="Lee W."/>
            <person name="Lennon N."/>
            <person name="Letendre F."/>
            <person name="LeVine R."/>
            <person name="Lipovsky A."/>
            <person name="Liu X."/>
            <person name="Liu J."/>
            <person name="Liu S."/>
            <person name="Lokyitsang T."/>
            <person name="Lokyitsang Y."/>
            <person name="Lubonja R."/>
            <person name="Lui A."/>
            <person name="MacDonald P."/>
            <person name="Magnisalis V."/>
            <person name="Maru K."/>
            <person name="Matthews C."/>
            <person name="McCusker W."/>
            <person name="McDonough S."/>
            <person name="Mehta T."/>
            <person name="Meldrim J."/>
            <person name="Meneus L."/>
            <person name="Mihai O."/>
            <person name="Mihalev A."/>
            <person name="Mihova T."/>
            <person name="Mittelman R."/>
            <person name="Mlenga V."/>
            <person name="Montmayeur A."/>
            <person name="Mulrain L."/>
            <person name="Navidi A."/>
            <person name="Naylor J."/>
            <person name="Negash T."/>
            <person name="Nguyen T."/>
            <person name="Nguyen N."/>
            <person name="Nicol R."/>
            <person name="Norbu C."/>
            <person name="Norbu N."/>
            <person name="Novod N."/>
            <person name="O'Neill B."/>
            <person name="Osman S."/>
            <person name="Markiewicz E."/>
            <person name="Oyono O.L."/>
            <person name="Patti C."/>
            <person name="Phunkhang P."/>
            <person name="Pierre F."/>
            <person name="Priest M."/>
            <person name="Raghuraman S."/>
            <person name="Rege F."/>
            <person name="Reyes R."/>
            <person name="Rise C."/>
            <person name="Rogov P."/>
            <person name="Ross K."/>
            <person name="Ryan E."/>
            <person name="Settipalli S."/>
            <person name="Shea T."/>
            <person name="Sherpa N."/>
            <person name="Shi L."/>
            <person name="Shih D."/>
            <person name="Sparrow T."/>
            <person name="Spaulding J."/>
            <person name="Stalker J."/>
            <person name="Stange-Thomann N."/>
            <person name="Stavropoulos S."/>
            <person name="Stone C."/>
            <person name="Strader C."/>
            <person name="Tesfaye S."/>
            <person name="Thomson T."/>
            <person name="Thoulutsang Y."/>
            <person name="Thoulutsang D."/>
            <person name="Topham K."/>
            <person name="Topping I."/>
            <person name="Tsamla T."/>
            <person name="Vassiliev H."/>
            <person name="Vo A."/>
            <person name="Wangchuk T."/>
            <person name="Wangdi T."/>
            <person name="Weiand M."/>
            <person name="Wilkinson J."/>
            <person name="Wilson A."/>
            <person name="Yadav S."/>
            <person name="Young G."/>
            <person name="Yu Q."/>
            <person name="Zembek L."/>
            <person name="Zhong D."/>
            <person name="Zimmer A."/>
            <person name="Zwirko Z."/>
            <person name="Jaffe D.B."/>
            <person name="Alvarez P."/>
            <person name="Brockman W."/>
            <person name="Butler J."/>
            <person name="Chin C."/>
            <person name="Gnerre S."/>
            <person name="Grabherr M."/>
            <person name="Kleber M."/>
            <person name="Mauceli E."/>
            <person name="MacCallum I."/>
        </authorList>
    </citation>
    <scope>NUCLEOTIDE SEQUENCE [LARGE SCALE GENOMIC DNA]</scope>
    <source>
        <strain evidence="4">TSC#15010-1051.87</strain>
        <strain evidence="7">Tucson 15010-1051.87</strain>
    </source>
</reference>
<dbReference type="InParanoid" id="A0A0Q9WFD5"/>
<evidence type="ECO:0000313" key="7">
    <source>
        <dbReference type="Proteomes" id="UP000008792"/>
    </source>
</evidence>
<dbReference type="AlphaFoldDB" id="A0A0Q9WFD5"/>
<dbReference type="EMBL" id="CH940648">
    <property type="protein sequence ID" value="KRF80032.1"/>
    <property type="molecule type" value="Genomic_DNA"/>
</dbReference>
<dbReference type="Proteomes" id="UP000008792">
    <property type="component" value="Unassembled WGS sequence"/>
</dbReference>
<dbReference type="OrthoDB" id="63267at2759"/>